<proteinExistence type="predicted"/>
<dbReference type="GO" id="GO:0003824">
    <property type="term" value="F:catalytic activity"/>
    <property type="evidence" value="ECO:0007669"/>
    <property type="project" value="InterPro"/>
</dbReference>
<reference evidence="4" key="1">
    <citation type="journal article" date="2020" name="Cell">
        <title>Large-Scale Comparative Analyses of Tick Genomes Elucidate Their Genetic Diversity and Vector Capacities.</title>
        <authorList>
            <consortium name="Tick Genome and Microbiome Consortium (TIGMIC)"/>
            <person name="Jia N."/>
            <person name="Wang J."/>
            <person name="Shi W."/>
            <person name="Du L."/>
            <person name="Sun Y."/>
            <person name="Zhan W."/>
            <person name="Jiang J.F."/>
            <person name="Wang Q."/>
            <person name="Zhang B."/>
            <person name="Ji P."/>
            <person name="Bell-Sakyi L."/>
            <person name="Cui X.M."/>
            <person name="Yuan T.T."/>
            <person name="Jiang B.G."/>
            <person name="Yang W.F."/>
            <person name="Lam T.T."/>
            <person name="Chang Q.C."/>
            <person name="Ding S.J."/>
            <person name="Wang X.J."/>
            <person name="Zhu J.G."/>
            <person name="Ruan X.D."/>
            <person name="Zhao L."/>
            <person name="Wei J.T."/>
            <person name="Ye R.Z."/>
            <person name="Que T.C."/>
            <person name="Du C.H."/>
            <person name="Zhou Y.H."/>
            <person name="Cheng J.X."/>
            <person name="Dai P.F."/>
            <person name="Guo W.B."/>
            <person name="Han X.H."/>
            <person name="Huang E.J."/>
            <person name="Li L.F."/>
            <person name="Wei W."/>
            <person name="Gao Y.C."/>
            <person name="Liu J.Z."/>
            <person name="Shao H.Z."/>
            <person name="Wang X."/>
            <person name="Wang C.C."/>
            <person name="Yang T.C."/>
            <person name="Huo Q.B."/>
            <person name="Li W."/>
            <person name="Chen H.Y."/>
            <person name="Chen S.E."/>
            <person name="Zhou L.G."/>
            <person name="Ni X.B."/>
            <person name="Tian J.H."/>
            <person name="Sheng Y."/>
            <person name="Liu T."/>
            <person name="Pan Y.S."/>
            <person name="Xia L.Y."/>
            <person name="Li J."/>
            <person name="Zhao F."/>
            <person name="Cao W.C."/>
        </authorList>
    </citation>
    <scope>NUCLEOTIDE SEQUENCE</scope>
    <source>
        <strain evidence="4">Rsan-2018</strain>
    </source>
</reference>
<dbReference type="GO" id="GO:0008270">
    <property type="term" value="F:zinc ion binding"/>
    <property type="evidence" value="ECO:0007669"/>
    <property type="project" value="UniProtKB-KW"/>
</dbReference>
<name>A0A9D4SWR4_RHISA</name>
<dbReference type="InterPro" id="IPR036691">
    <property type="entry name" value="Endo/exonu/phosph_ase_sf"/>
</dbReference>
<organism evidence="4 5">
    <name type="scientific">Rhipicephalus sanguineus</name>
    <name type="common">Brown dog tick</name>
    <name type="synonym">Ixodes sanguineus</name>
    <dbReference type="NCBI Taxonomy" id="34632"/>
    <lineage>
        <taxon>Eukaryota</taxon>
        <taxon>Metazoa</taxon>
        <taxon>Ecdysozoa</taxon>
        <taxon>Arthropoda</taxon>
        <taxon>Chelicerata</taxon>
        <taxon>Arachnida</taxon>
        <taxon>Acari</taxon>
        <taxon>Parasitiformes</taxon>
        <taxon>Ixodida</taxon>
        <taxon>Ixodoidea</taxon>
        <taxon>Ixodidae</taxon>
        <taxon>Rhipicephalinae</taxon>
        <taxon>Rhipicephalus</taxon>
        <taxon>Rhipicephalus</taxon>
    </lineage>
</organism>
<evidence type="ECO:0000256" key="2">
    <source>
        <dbReference type="SAM" id="MobiDB-lite"/>
    </source>
</evidence>
<feature type="region of interest" description="Disordered" evidence="2">
    <location>
        <begin position="466"/>
        <end position="485"/>
    </location>
</feature>
<dbReference type="Pfam" id="PF14529">
    <property type="entry name" value="Exo_endo_phos_2"/>
    <property type="match status" value="1"/>
</dbReference>
<dbReference type="AlphaFoldDB" id="A0A9D4SWR4"/>
<keyword evidence="1" id="KW-0863">Zinc-finger</keyword>
<reference evidence="4" key="2">
    <citation type="submission" date="2021-09" db="EMBL/GenBank/DDBJ databases">
        <authorList>
            <person name="Jia N."/>
            <person name="Wang J."/>
            <person name="Shi W."/>
            <person name="Du L."/>
            <person name="Sun Y."/>
            <person name="Zhan W."/>
            <person name="Jiang J."/>
            <person name="Wang Q."/>
            <person name="Zhang B."/>
            <person name="Ji P."/>
            <person name="Sakyi L.B."/>
            <person name="Cui X."/>
            <person name="Yuan T."/>
            <person name="Jiang B."/>
            <person name="Yang W."/>
            <person name="Lam T.T.-Y."/>
            <person name="Chang Q."/>
            <person name="Ding S."/>
            <person name="Wang X."/>
            <person name="Zhu J."/>
            <person name="Ruan X."/>
            <person name="Zhao L."/>
            <person name="Wei J."/>
            <person name="Que T."/>
            <person name="Du C."/>
            <person name="Cheng J."/>
            <person name="Dai P."/>
            <person name="Han X."/>
            <person name="Huang E."/>
            <person name="Gao Y."/>
            <person name="Liu J."/>
            <person name="Shao H."/>
            <person name="Ye R."/>
            <person name="Li L."/>
            <person name="Wei W."/>
            <person name="Wang X."/>
            <person name="Wang C."/>
            <person name="Huo Q."/>
            <person name="Li W."/>
            <person name="Guo W."/>
            <person name="Chen H."/>
            <person name="Chen S."/>
            <person name="Zhou L."/>
            <person name="Zhou L."/>
            <person name="Ni X."/>
            <person name="Tian J."/>
            <person name="Zhou Y."/>
            <person name="Sheng Y."/>
            <person name="Liu T."/>
            <person name="Pan Y."/>
            <person name="Xia L."/>
            <person name="Li J."/>
            <person name="Zhao F."/>
            <person name="Cao W."/>
        </authorList>
    </citation>
    <scope>NUCLEOTIDE SEQUENCE</scope>
    <source>
        <strain evidence="4">Rsan-2018</strain>
        <tissue evidence="4">Larvae</tissue>
    </source>
</reference>
<gene>
    <name evidence="4" type="ORF">HPB52_008438</name>
</gene>
<evidence type="ECO:0000313" key="4">
    <source>
        <dbReference type="EMBL" id="KAH7956346.1"/>
    </source>
</evidence>
<evidence type="ECO:0000259" key="3">
    <source>
        <dbReference type="PROSITE" id="PS50158"/>
    </source>
</evidence>
<keyword evidence="1" id="KW-0479">Metal-binding</keyword>
<dbReference type="Proteomes" id="UP000821837">
    <property type="component" value="Unassembled WGS sequence"/>
</dbReference>
<feature type="compositionally biased region" description="Low complexity" evidence="2">
    <location>
        <begin position="175"/>
        <end position="189"/>
    </location>
</feature>
<comment type="caution">
    <text evidence="4">The sequence shown here is derived from an EMBL/GenBank/DDBJ whole genome shotgun (WGS) entry which is preliminary data.</text>
</comment>
<dbReference type="VEuPathDB" id="VectorBase:RSAN_041819"/>
<sequence>MDRLLATSELAGIPVTAHPPADRSQSSGVVLGVDGEYTDEALLVAVTSEVPVIAARRQGTSLILRLASHVPPARVHLSRMAFEVRPFRPRQLQCLRCGRYGHITAACRRLERCLRCGDHNRKDASYTSKVKCLHCGRRHSADSAECQLWQRGRRLTTIKASSLTYLSHRDAQAALRSSSSGTSKSYAAAVGAPSKDPRQTGAQQREPPAGPKKQGSAKLRPPTKATSQPHADQENANLRLPLRAVADLLPPENQMRSICLQEGGCCALTVRLRGVDTTVGAFGQRFNATDLLQLTARLGNDYLLCGDMNAHHTMWGSRTCSLRRRDLVDVIHQLGLQILNTGFFTFVRKTGRPSCTAIDVSLASDGDRYDWATQPDPWGSDHLPIVITPAGAKIRRTRQCSTVDWRAFRQQLQDAPEDQHFLDLVATAAQAATIQSWVPDNHRVPDLRHLNLRAARRRAEMVPKGAVPRSSHAFQPPQSFQGSLHSLSQARGGAKAWRLLRSLVIGPMAPQPVLAAAIRLGISQQELTKRLADRFVELPLARPAAITTTPAPKPPRGHHPA</sequence>
<dbReference type="SUPFAM" id="SSF56219">
    <property type="entry name" value="DNase I-like"/>
    <property type="match status" value="1"/>
</dbReference>
<keyword evidence="5" id="KW-1185">Reference proteome</keyword>
<keyword evidence="1" id="KW-0862">Zinc</keyword>
<feature type="compositionally biased region" description="Polar residues" evidence="2">
    <location>
        <begin position="472"/>
        <end position="485"/>
    </location>
</feature>
<dbReference type="VEuPathDB" id="VectorBase:RSAN_028879"/>
<accession>A0A9D4SWR4</accession>
<feature type="compositionally biased region" description="Polar residues" evidence="2">
    <location>
        <begin position="224"/>
        <end position="236"/>
    </location>
</feature>
<dbReference type="GO" id="GO:0003676">
    <property type="term" value="F:nucleic acid binding"/>
    <property type="evidence" value="ECO:0007669"/>
    <property type="project" value="InterPro"/>
</dbReference>
<protein>
    <recommendedName>
        <fullName evidence="3">CCHC-type domain-containing protein</fullName>
    </recommendedName>
</protein>
<dbReference type="PROSITE" id="PS50158">
    <property type="entry name" value="ZF_CCHC"/>
    <property type="match status" value="1"/>
</dbReference>
<dbReference type="InterPro" id="IPR001878">
    <property type="entry name" value="Znf_CCHC"/>
</dbReference>
<feature type="domain" description="CCHC-type" evidence="3">
    <location>
        <begin position="94"/>
        <end position="109"/>
    </location>
</feature>
<dbReference type="EMBL" id="JABSTV010001250">
    <property type="protein sequence ID" value="KAH7956346.1"/>
    <property type="molecule type" value="Genomic_DNA"/>
</dbReference>
<evidence type="ECO:0000256" key="1">
    <source>
        <dbReference type="PROSITE-ProRule" id="PRU00047"/>
    </source>
</evidence>
<dbReference type="VEuPathDB" id="VectorBase:RSAN_033786"/>
<dbReference type="InterPro" id="IPR005135">
    <property type="entry name" value="Endo/exonuclease/phosphatase"/>
</dbReference>
<evidence type="ECO:0000313" key="5">
    <source>
        <dbReference type="Proteomes" id="UP000821837"/>
    </source>
</evidence>
<feature type="region of interest" description="Disordered" evidence="2">
    <location>
        <begin position="175"/>
        <end position="237"/>
    </location>
</feature>
<dbReference type="Gene3D" id="3.60.10.10">
    <property type="entry name" value="Endonuclease/exonuclease/phosphatase"/>
    <property type="match status" value="1"/>
</dbReference>